<evidence type="ECO:0000313" key="2">
    <source>
        <dbReference type="Proteomes" id="UP000193224"/>
    </source>
</evidence>
<dbReference type="EMBL" id="FWXB01000033">
    <property type="protein sequence ID" value="SMC14646.1"/>
    <property type="molecule type" value="Genomic_DNA"/>
</dbReference>
<reference evidence="1 2" key="1">
    <citation type="submission" date="2017-03" db="EMBL/GenBank/DDBJ databases">
        <authorList>
            <person name="Afonso C.L."/>
            <person name="Miller P.J."/>
            <person name="Scott M.A."/>
            <person name="Spackman E."/>
            <person name="Goraichik I."/>
            <person name="Dimitrov K.M."/>
            <person name="Suarez D.L."/>
            <person name="Swayne D.E."/>
        </authorList>
    </citation>
    <scope>NUCLEOTIDE SEQUENCE [LARGE SCALE GENOMIC DNA]</scope>
    <source>
        <strain evidence="1 2">CECT 7745</strain>
    </source>
</reference>
<evidence type="ECO:0000313" key="1">
    <source>
        <dbReference type="EMBL" id="SMC14646.1"/>
    </source>
</evidence>
<dbReference type="Proteomes" id="UP000193224">
    <property type="component" value="Unassembled WGS sequence"/>
</dbReference>
<dbReference type="InterPro" id="IPR036005">
    <property type="entry name" value="Creatinase/aminopeptidase-like"/>
</dbReference>
<organism evidence="1 2">
    <name type="scientific">Roseovarius aestuarii</name>
    <dbReference type="NCBI Taxonomy" id="475083"/>
    <lineage>
        <taxon>Bacteria</taxon>
        <taxon>Pseudomonadati</taxon>
        <taxon>Pseudomonadota</taxon>
        <taxon>Alphaproteobacteria</taxon>
        <taxon>Rhodobacterales</taxon>
        <taxon>Roseobacteraceae</taxon>
        <taxon>Roseovarius</taxon>
    </lineage>
</organism>
<sequence length="43" mass="5069">MTLHFMTGLWMEDWGFEITESIRITETGHECLAEVPRKMVVKD</sequence>
<keyword evidence="2" id="KW-1185">Reference proteome</keyword>
<dbReference type="SUPFAM" id="SSF55920">
    <property type="entry name" value="Creatinase/aminopeptidase"/>
    <property type="match status" value="1"/>
</dbReference>
<gene>
    <name evidence="1" type="ORF">ROA7745_04515</name>
</gene>
<protein>
    <submittedName>
        <fullName evidence="1">Uncharacterized protein</fullName>
    </submittedName>
</protein>
<dbReference type="AlphaFoldDB" id="A0A1X7BY59"/>
<name>A0A1X7BY59_9RHOB</name>
<proteinExistence type="predicted"/>
<accession>A0A1X7BY59</accession>